<evidence type="ECO:0000256" key="3">
    <source>
        <dbReference type="ARBA" id="ARBA00022475"/>
    </source>
</evidence>
<evidence type="ECO:0000256" key="1">
    <source>
        <dbReference type="ARBA" id="ARBA00004651"/>
    </source>
</evidence>
<dbReference type="PANTHER" id="PTHR42865">
    <property type="entry name" value="PROTON/GLUTAMATE-ASPARTATE SYMPORTER"/>
    <property type="match status" value="1"/>
</dbReference>
<dbReference type="EMBL" id="DAKRPA010000267">
    <property type="protein sequence ID" value="DAZ94130.1"/>
    <property type="molecule type" value="Genomic_DNA"/>
</dbReference>
<name>A0AAV2YGD5_9STRA</name>
<evidence type="ECO:0000313" key="8">
    <source>
        <dbReference type="Proteomes" id="UP001146120"/>
    </source>
</evidence>
<keyword evidence="5" id="KW-1133">Transmembrane helix</keyword>
<dbReference type="AlphaFoldDB" id="A0AAV2YGD5"/>
<reference evidence="7" key="2">
    <citation type="journal article" date="2023" name="Microbiol Resour">
        <title>Decontamination and Annotation of the Draft Genome Sequence of the Oomycete Lagenidium giganteum ARSEF 373.</title>
        <authorList>
            <person name="Morgan W.R."/>
            <person name="Tartar A."/>
        </authorList>
    </citation>
    <scope>NUCLEOTIDE SEQUENCE</scope>
    <source>
        <strain evidence="7">ARSEF 373</strain>
    </source>
</reference>
<dbReference type="PANTHER" id="PTHR42865:SF7">
    <property type="entry name" value="PROTON_GLUTAMATE-ASPARTATE SYMPORTER"/>
    <property type="match status" value="1"/>
</dbReference>
<dbReference type="GO" id="GO:0005886">
    <property type="term" value="C:plasma membrane"/>
    <property type="evidence" value="ECO:0007669"/>
    <property type="project" value="UniProtKB-SubCell"/>
</dbReference>
<dbReference type="InterPro" id="IPR036458">
    <property type="entry name" value="Na:dicarbo_symporter_sf"/>
</dbReference>
<keyword evidence="4" id="KW-0812">Transmembrane</keyword>
<gene>
    <name evidence="7" type="ORF">N0F65_010374</name>
</gene>
<evidence type="ECO:0000256" key="4">
    <source>
        <dbReference type="ARBA" id="ARBA00022692"/>
    </source>
</evidence>
<organism evidence="7 8">
    <name type="scientific">Lagenidium giganteum</name>
    <dbReference type="NCBI Taxonomy" id="4803"/>
    <lineage>
        <taxon>Eukaryota</taxon>
        <taxon>Sar</taxon>
        <taxon>Stramenopiles</taxon>
        <taxon>Oomycota</taxon>
        <taxon>Peronosporomycetes</taxon>
        <taxon>Pythiales</taxon>
        <taxon>Pythiaceae</taxon>
    </lineage>
</organism>
<dbReference type="Proteomes" id="UP001146120">
    <property type="component" value="Unassembled WGS sequence"/>
</dbReference>
<reference evidence="7" key="1">
    <citation type="submission" date="2022-11" db="EMBL/GenBank/DDBJ databases">
        <authorList>
            <person name="Morgan W.R."/>
            <person name="Tartar A."/>
        </authorList>
    </citation>
    <scope>NUCLEOTIDE SEQUENCE</scope>
    <source>
        <strain evidence="7">ARSEF 373</strain>
    </source>
</reference>
<dbReference type="Gene3D" id="1.10.3860.10">
    <property type="entry name" value="Sodium:dicarboxylate symporter"/>
    <property type="match status" value="1"/>
</dbReference>
<keyword evidence="2" id="KW-0813">Transport</keyword>
<dbReference type="GO" id="GO:0015293">
    <property type="term" value="F:symporter activity"/>
    <property type="evidence" value="ECO:0007669"/>
    <property type="project" value="UniProtKB-KW"/>
</dbReference>
<sequence length="65" mass="7593">MVYSTWSTVFPNNEFPLSFSYIVAIMRYLDRVETVFNVVGDTFVARMVAEQVDETYESAVEEQRN</sequence>
<evidence type="ECO:0000313" key="7">
    <source>
        <dbReference type="EMBL" id="DAZ94130.1"/>
    </source>
</evidence>
<keyword evidence="3" id="KW-1003">Cell membrane</keyword>
<evidence type="ECO:0008006" key="9">
    <source>
        <dbReference type="Google" id="ProtNLM"/>
    </source>
</evidence>
<evidence type="ECO:0000256" key="2">
    <source>
        <dbReference type="ARBA" id="ARBA00022448"/>
    </source>
</evidence>
<evidence type="ECO:0000256" key="5">
    <source>
        <dbReference type="ARBA" id="ARBA00022989"/>
    </source>
</evidence>
<accession>A0AAV2YGD5</accession>
<evidence type="ECO:0000256" key="6">
    <source>
        <dbReference type="ARBA" id="ARBA00023136"/>
    </source>
</evidence>
<keyword evidence="6" id="KW-0472">Membrane</keyword>
<proteinExistence type="predicted"/>
<comment type="caution">
    <text evidence="7">The sequence shown here is derived from an EMBL/GenBank/DDBJ whole genome shotgun (WGS) entry which is preliminary data.</text>
</comment>
<comment type="subcellular location">
    <subcellularLocation>
        <location evidence="1">Cell membrane</location>
        <topology evidence="1">Multi-pass membrane protein</topology>
    </subcellularLocation>
</comment>
<protein>
    <recommendedName>
        <fullName evidence="9">Amino acid transporter</fullName>
    </recommendedName>
</protein>
<dbReference type="InterPro" id="IPR001991">
    <property type="entry name" value="Na-dicarboxylate_symporter"/>
</dbReference>
<keyword evidence="8" id="KW-1185">Reference proteome</keyword>